<evidence type="ECO:0000313" key="7">
    <source>
        <dbReference type="Proteomes" id="UP000776650"/>
    </source>
</evidence>
<feature type="domain" description="Resuscitation-promoting factor core lysozyme-like" evidence="4">
    <location>
        <begin position="45"/>
        <end position="120"/>
    </location>
</feature>
<gene>
    <name evidence="6" type="ORF">K8V11_13500</name>
</gene>
<protein>
    <submittedName>
        <fullName evidence="6">Transglycosylase family protein</fullName>
    </submittedName>
</protein>
<dbReference type="Proteomes" id="UP000776650">
    <property type="component" value="Unassembled WGS sequence"/>
</dbReference>
<feature type="domain" description="Resuscitation-promoting factor Rpf1 C-terminal" evidence="5">
    <location>
        <begin position="125"/>
        <end position="204"/>
    </location>
</feature>
<evidence type="ECO:0000256" key="2">
    <source>
        <dbReference type="ARBA" id="ARBA00022801"/>
    </source>
</evidence>
<evidence type="ECO:0000256" key="3">
    <source>
        <dbReference type="SAM" id="SignalP"/>
    </source>
</evidence>
<dbReference type="GO" id="GO:0016787">
    <property type="term" value="F:hydrolase activity"/>
    <property type="evidence" value="ECO:0007669"/>
    <property type="project" value="UniProtKB-KW"/>
</dbReference>
<comment type="caution">
    <text evidence="6">The sequence shown here is derived from an EMBL/GenBank/DDBJ whole genome shotgun (WGS) entry which is preliminary data.</text>
</comment>
<dbReference type="Pfam" id="PF06737">
    <property type="entry name" value="Transglycosylas"/>
    <property type="match status" value="1"/>
</dbReference>
<evidence type="ECO:0000259" key="5">
    <source>
        <dbReference type="Pfam" id="PF11574"/>
    </source>
</evidence>
<evidence type="ECO:0000259" key="4">
    <source>
        <dbReference type="Pfam" id="PF06737"/>
    </source>
</evidence>
<keyword evidence="2" id="KW-0378">Hydrolase</keyword>
<dbReference type="EMBL" id="DYXM01000258">
    <property type="protein sequence ID" value="HJE92015.1"/>
    <property type="molecule type" value="Genomic_DNA"/>
</dbReference>
<keyword evidence="3" id="KW-0732">Signal</keyword>
<dbReference type="InterPro" id="IPR021630">
    <property type="entry name" value="Rpf1_C"/>
</dbReference>
<name>A0A921JZ57_9ACTN</name>
<dbReference type="CDD" id="cd13925">
    <property type="entry name" value="RPF"/>
    <property type="match status" value="1"/>
</dbReference>
<proteinExistence type="inferred from homology"/>
<dbReference type="RefSeq" id="WP_303915319.1">
    <property type="nucleotide sequence ID" value="NZ_DYXM01000258.1"/>
</dbReference>
<organism evidence="6 7">
    <name type="scientific">Dietzia timorensis</name>
    <dbReference type="NCBI Taxonomy" id="499555"/>
    <lineage>
        <taxon>Bacteria</taxon>
        <taxon>Bacillati</taxon>
        <taxon>Actinomycetota</taxon>
        <taxon>Actinomycetes</taxon>
        <taxon>Mycobacteriales</taxon>
        <taxon>Dietziaceae</taxon>
        <taxon>Dietzia</taxon>
    </lineage>
</organism>
<dbReference type="Pfam" id="PF11574">
    <property type="entry name" value="Rpf1_C"/>
    <property type="match status" value="1"/>
</dbReference>
<reference evidence="6" key="1">
    <citation type="journal article" date="2021" name="PeerJ">
        <title>Extensive microbial diversity within the chicken gut microbiome revealed by metagenomics and culture.</title>
        <authorList>
            <person name="Gilroy R."/>
            <person name="Ravi A."/>
            <person name="Getino M."/>
            <person name="Pursley I."/>
            <person name="Horton D.L."/>
            <person name="Alikhan N.F."/>
            <person name="Baker D."/>
            <person name="Gharbi K."/>
            <person name="Hall N."/>
            <person name="Watson M."/>
            <person name="Adriaenssens E.M."/>
            <person name="Foster-Nyarko E."/>
            <person name="Jarju S."/>
            <person name="Secka A."/>
            <person name="Antonio M."/>
            <person name="Oren A."/>
            <person name="Chaudhuri R.R."/>
            <person name="La Ragione R."/>
            <person name="Hildebrand F."/>
            <person name="Pallen M.J."/>
        </authorList>
    </citation>
    <scope>NUCLEOTIDE SEQUENCE</scope>
    <source>
        <strain evidence="6">ChiGjej1B1-18357</strain>
    </source>
</reference>
<dbReference type="Gene3D" id="1.10.530.10">
    <property type="match status" value="1"/>
</dbReference>
<dbReference type="InterPro" id="IPR010618">
    <property type="entry name" value="RPF"/>
</dbReference>
<dbReference type="SUPFAM" id="SSF53955">
    <property type="entry name" value="Lysozyme-like"/>
    <property type="match status" value="1"/>
</dbReference>
<reference evidence="6" key="2">
    <citation type="submission" date="2021-09" db="EMBL/GenBank/DDBJ databases">
        <authorList>
            <person name="Gilroy R."/>
        </authorList>
    </citation>
    <scope>NUCLEOTIDE SEQUENCE</scope>
    <source>
        <strain evidence="6">ChiGjej1B1-18357</strain>
    </source>
</reference>
<evidence type="ECO:0000256" key="1">
    <source>
        <dbReference type="ARBA" id="ARBA00010830"/>
    </source>
</evidence>
<accession>A0A921JZ57</accession>
<feature type="chain" id="PRO_5036905551" evidence="3">
    <location>
        <begin position="45"/>
        <end position="214"/>
    </location>
</feature>
<dbReference type="InterPro" id="IPR023346">
    <property type="entry name" value="Lysozyme-like_dom_sf"/>
</dbReference>
<feature type="signal peptide" evidence="3">
    <location>
        <begin position="1"/>
        <end position="44"/>
    </location>
</feature>
<evidence type="ECO:0000313" key="6">
    <source>
        <dbReference type="EMBL" id="HJE92015.1"/>
    </source>
</evidence>
<comment type="similarity">
    <text evidence="1">Belongs to the transglycosylase family. Rpf subfamily.</text>
</comment>
<sequence>MSTYTGRHRTATTSSHTKTFAKVALTGAAVGATGFLFAPGAANAAPISEWDALAQCESGGNWGINTGNGFQGGLQFSPSTWSGYGGGEFAATANQATREQQIIVAERVLAGQGWGAWPSCSSQLGLSGAPQERTLADFDQAPAPAAPEAPAAEAEPTAEDHIATLIAEATARGIDVPADEVAAQYNEHKDEVDGHYVDNKEAVDNFMATYFGSN</sequence>
<dbReference type="AlphaFoldDB" id="A0A921JZ57"/>